<dbReference type="InterPro" id="IPR038109">
    <property type="entry name" value="DNA_bind_recomb_sf"/>
</dbReference>
<dbReference type="InterPro" id="IPR006119">
    <property type="entry name" value="Resolv_N"/>
</dbReference>
<comment type="caution">
    <text evidence="4">The sequence shown here is derived from an EMBL/GenBank/DDBJ whole genome shotgun (WGS) entry which is preliminary data.</text>
</comment>
<dbReference type="STRING" id="1305675.BFG57_15270"/>
<dbReference type="PROSITE" id="PS51736">
    <property type="entry name" value="RECOMBINASES_3"/>
    <property type="match status" value="1"/>
</dbReference>
<evidence type="ECO:0000256" key="1">
    <source>
        <dbReference type="SAM" id="Coils"/>
    </source>
</evidence>
<dbReference type="SMART" id="SM00857">
    <property type="entry name" value="Resolvase"/>
    <property type="match status" value="1"/>
</dbReference>
<dbReference type="Proteomes" id="UP000095209">
    <property type="component" value="Unassembled WGS sequence"/>
</dbReference>
<dbReference type="AlphaFoldDB" id="A0A1E5LER9"/>
<dbReference type="PANTHER" id="PTHR30461:SF23">
    <property type="entry name" value="DNA RECOMBINASE-RELATED"/>
    <property type="match status" value="1"/>
</dbReference>
<evidence type="ECO:0008006" key="6">
    <source>
        <dbReference type="Google" id="ProtNLM"/>
    </source>
</evidence>
<feature type="coiled-coil region" evidence="1">
    <location>
        <begin position="387"/>
        <end position="414"/>
    </location>
</feature>
<dbReference type="Gene3D" id="3.40.50.1390">
    <property type="entry name" value="Resolvase, N-terminal catalytic domain"/>
    <property type="match status" value="1"/>
</dbReference>
<dbReference type="EMBL" id="MJEH01000025">
    <property type="protein sequence ID" value="OEH92570.1"/>
    <property type="molecule type" value="Genomic_DNA"/>
</dbReference>
<organism evidence="4 5">
    <name type="scientific">Bacillus solimangrovi</name>
    <dbReference type="NCBI Taxonomy" id="1305675"/>
    <lineage>
        <taxon>Bacteria</taxon>
        <taxon>Bacillati</taxon>
        <taxon>Bacillota</taxon>
        <taxon>Bacilli</taxon>
        <taxon>Bacillales</taxon>
        <taxon>Bacillaceae</taxon>
        <taxon>Bacillus</taxon>
    </lineage>
</organism>
<dbReference type="GO" id="GO:0000150">
    <property type="term" value="F:DNA strand exchange activity"/>
    <property type="evidence" value="ECO:0007669"/>
    <property type="project" value="InterPro"/>
</dbReference>
<proteinExistence type="predicted"/>
<feature type="domain" description="Resolvase/invertase-type recombinase catalytic" evidence="2">
    <location>
        <begin position="2"/>
        <end position="151"/>
    </location>
</feature>
<reference evidence="4 5" key="1">
    <citation type="submission" date="2016-08" db="EMBL/GenBank/DDBJ databases">
        <title>Genome of Bacillus solimangrovi GH2-4.</title>
        <authorList>
            <person name="Lim S."/>
            <person name="Kim B.-C."/>
        </authorList>
    </citation>
    <scope>NUCLEOTIDE SEQUENCE [LARGE SCALE GENOMIC DNA]</scope>
    <source>
        <strain evidence="4 5">GH2-4</strain>
    </source>
</reference>
<accession>A0A1E5LER9</accession>
<dbReference type="PANTHER" id="PTHR30461">
    <property type="entry name" value="DNA-INVERTASE FROM LAMBDOID PROPHAGE"/>
    <property type="match status" value="1"/>
</dbReference>
<dbReference type="SUPFAM" id="SSF53041">
    <property type="entry name" value="Resolvase-like"/>
    <property type="match status" value="1"/>
</dbReference>
<dbReference type="Pfam" id="PF00239">
    <property type="entry name" value="Resolvase"/>
    <property type="match status" value="1"/>
</dbReference>
<evidence type="ECO:0000313" key="4">
    <source>
        <dbReference type="EMBL" id="OEH92570.1"/>
    </source>
</evidence>
<evidence type="ECO:0000313" key="5">
    <source>
        <dbReference type="Proteomes" id="UP000095209"/>
    </source>
</evidence>
<dbReference type="Pfam" id="PF07508">
    <property type="entry name" value="Recombinase"/>
    <property type="match status" value="1"/>
</dbReference>
<gene>
    <name evidence="4" type="ORF">BFG57_15270</name>
</gene>
<dbReference type="InterPro" id="IPR050639">
    <property type="entry name" value="SSR_resolvase"/>
</dbReference>
<keyword evidence="1" id="KW-0175">Coiled coil</keyword>
<dbReference type="InterPro" id="IPR036162">
    <property type="entry name" value="Resolvase-like_N_sf"/>
</dbReference>
<dbReference type="PROSITE" id="PS51737">
    <property type="entry name" value="RECOMBINASE_DNA_BIND"/>
    <property type="match status" value="1"/>
</dbReference>
<dbReference type="GO" id="GO:0003677">
    <property type="term" value="F:DNA binding"/>
    <property type="evidence" value="ECO:0007669"/>
    <property type="project" value="InterPro"/>
</dbReference>
<evidence type="ECO:0000259" key="2">
    <source>
        <dbReference type="PROSITE" id="PS51736"/>
    </source>
</evidence>
<dbReference type="InterPro" id="IPR011109">
    <property type="entry name" value="DNA_bind_recombinase_dom"/>
</dbReference>
<feature type="domain" description="Recombinase" evidence="3">
    <location>
        <begin position="158"/>
        <end position="269"/>
    </location>
</feature>
<keyword evidence="5" id="KW-1185">Reference proteome</keyword>
<name>A0A1E5LER9_9BACI</name>
<evidence type="ECO:0000259" key="3">
    <source>
        <dbReference type="PROSITE" id="PS51737"/>
    </source>
</evidence>
<dbReference type="CDD" id="cd00338">
    <property type="entry name" value="Ser_Recombinase"/>
    <property type="match status" value="1"/>
</dbReference>
<dbReference type="Gene3D" id="3.90.1750.20">
    <property type="entry name" value="Putative Large Serine Recombinase, Chain B, Domain 2"/>
    <property type="match status" value="1"/>
</dbReference>
<dbReference type="OrthoDB" id="2757355at2"/>
<sequence>MKTVAYYRSSTSIQENSIEMQRQMATNCSINHVLPIEREYVDEAVSGRKTMKEQRQGLSELLQDINNGQVQNLFVYKRDRLARKAVDYIEVYHLLREKDVNVIFTAENEVPIQFSAVGELLELLMAGIIQREGEQIVERIQETIKANFQRGINPGNLPFGYSYDKSTKTIELNESELEVVKFIFDELVTGDYQSLRELKQVMDKRQYTRNDKSWTVSLIKKTVMNATYMGLRTLTITNQTLERKYEHLAVVDEAQWMEANALLDKLSSSKTKRITNDVPYLLEGLVICKKCDSPLIGKAYRRKEQVTYKYVCKNHAKVAIEKTMVEQKLLQHCIDFINALVKSNFQELFHRYNQQYEDEANVQVELFDNKITQLNKKLVVKTEKWFYEKRTDEKEKLENQLIKMYDQLSVEKKERDDHLQDLCESKELTEKVKMQDLPAFSETIQIPMSSEQQKELFKDIIETVLISPQSYKVVFKHPFLEVKGATPHASI</sequence>
<protein>
    <recommendedName>
        <fullName evidence="6">DNA recombinase</fullName>
    </recommendedName>
</protein>
<dbReference type="RefSeq" id="WP_069717424.1">
    <property type="nucleotide sequence ID" value="NZ_MJEH01000025.1"/>
</dbReference>